<protein>
    <submittedName>
        <fullName evidence="6">G-rich RNA sequence binding factor 1</fullName>
    </submittedName>
</protein>
<dbReference type="InterPro" id="IPR035979">
    <property type="entry name" value="RBD_domain_sf"/>
</dbReference>
<reference evidence="6" key="2">
    <citation type="submission" date="2025-09" db="UniProtKB">
        <authorList>
            <consortium name="Ensembl"/>
        </authorList>
    </citation>
    <scope>IDENTIFICATION</scope>
</reference>
<dbReference type="InterPro" id="IPR000504">
    <property type="entry name" value="RRM_dom"/>
</dbReference>
<dbReference type="OMA" id="WSCTAQD"/>
<evidence type="ECO:0000313" key="6">
    <source>
        <dbReference type="Ensembl" id="ENSSPUP00000009786.1"/>
    </source>
</evidence>
<dbReference type="Pfam" id="PF00076">
    <property type="entry name" value="RRM_1"/>
    <property type="match status" value="1"/>
</dbReference>
<dbReference type="InterPro" id="IPR012677">
    <property type="entry name" value="Nucleotide-bd_a/b_plait_sf"/>
</dbReference>
<proteinExistence type="predicted"/>
<dbReference type="SMART" id="SM00360">
    <property type="entry name" value="RRM"/>
    <property type="match status" value="3"/>
</dbReference>
<dbReference type="GO" id="GO:0042645">
    <property type="term" value="C:mitochondrial nucleoid"/>
    <property type="evidence" value="ECO:0007669"/>
    <property type="project" value="Ensembl"/>
</dbReference>
<dbReference type="InterPro" id="IPR050666">
    <property type="entry name" value="ESRP"/>
</dbReference>
<organism evidence="6 7">
    <name type="scientific">Sphenodon punctatus</name>
    <name type="common">Tuatara</name>
    <name type="synonym">Hatteria punctata</name>
    <dbReference type="NCBI Taxonomy" id="8508"/>
    <lineage>
        <taxon>Eukaryota</taxon>
        <taxon>Metazoa</taxon>
        <taxon>Chordata</taxon>
        <taxon>Craniata</taxon>
        <taxon>Vertebrata</taxon>
        <taxon>Euteleostomi</taxon>
        <taxon>Lepidosauria</taxon>
        <taxon>Sphenodontia</taxon>
        <taxon>Sphenodontidae</taxon>
        <taxon>Sphenodon</taxon>
    </lineage>
</organism>
<reference evidence="6" key="1">
    <citation type="submission" date="2025-08" db="UniProtKB">
        <authorList>
            <consortium name="Ensembl"/>
        </authorList>
    </citation>
    <scope>IDENTIFICATION</scope>
</reference>
<evidence type="ECO:0000259" key="5">
    <source>
        <dbReference type="PROSITE" id="PS50102"/>
    </source>
</evidence>
<keyword evidence="7" id="KW-1185">Reference proteome</keyword>
<accession>A0A8D0GT33</accession>
<evidence type="ECO:0000256" key="2">
    <source>
        <dbReference type="ARBA" id="ARBA00022737"/>
    </source>
</evidence>
<dbReference type="Ensembl" id="ENSSPUT00000010432.1">
    <property type="protein sequence ID" value="ENSSPUP00000009786.1"/>
    <property type="gene ID" value="ENSSPUG00000007576.1"/>
</dbReference>
<feature type="domain" description="RRM" evidence="5">
    <location>
        <begin position="129"/>
        <end position="225"/>
    </location>
</feature>
<dbReference type="Proteomes" id="UP000694392">
    <property type="component" value="Unplaced"/>
</dbReference>
<dbReference type="GO" id="GO:0035770">
    <property type="term" value="C:ribonucleoprotein granule"/>
    <property type="evidence" value="ECO:0007669"/>
    <property type="project" value="Ensembl"/>
</dbReference>
<dbReference type="GO" id="GO:0003729">
    <property type="term" value="F:mRNA binding"/>
    <property type="evidence" value="ECO:0007669"/>
    <property type="project" value="Ensembl"/>
</dbReference>
<dbReference type="PANTHER" id="PTHR13976">
    <property type="entry name" value="HETEROGENEOUS NUCLEAR RIBONUCLEOPROTEIN-RELATED"/>
    <property type="match status" value="1"/>
</dbReference>
<dbReference type="GeneTree" id="ENSGT00940000158529"/>
<dbReference type="SUPFAM" id="SSF54928">
    <property type="entry name" value="RNA-binding domain, RBD"/>
    <property type="match status" value="3"/>
</dbReference>
<keyword evidence="2" id="KW-0677">Repeat</keyword>
<dbReference type="GO" id="GO:0009952">
    <property type="term" value="P:anterior/posterior pattern specification"/>
    <property type="evidence" value="ECO:0007669"/>
    <property type="project" value="Ensembl"/>
</dbReference>
<dbReference type="FunFam" id="3.30.70.330:FF:000071">
    <property type="entry name" value="heterogeneous nuclear ribonucleoprotein H isoform X1"/>
    <property type="match status" value="1"/>
</dbReference>
<gene>
    <name evidence="6" type="primary">GRSF1</name>
</gene>
<keyword evidence="1" id="KW-0597">Phosphoprotein</keyword>
<dbReference type="PROSITE" id="PS50102">
    <property type="entry name" value="RRM"/>
    <property type="match status" value="2"/>
</dbReference>
<evidence type="ECO:0000256" key="3">
    <source>
        <dbReference type="ARBA" id="ARBA00022884"/>
    </source>
</evidence>
<dbReference type="Gene3D" id="3.30.70.330">
    <property type="match status" value="3"/>
</dbReference>
<evidence type="ECO:0000256" key="1">
    <source>
        <dbReference type="ARBA" id="ARBA00022553"/>
    </source>
</evidence>
<dbReference type="GO" id="GO:0016331">
    <property type="term" value="P:morphogenesis of embryonic epithelium"/>
    <property type="evidence" value="ECO:0007669"/>
    <property type="project" value="Ensembl"/>
</dbReference>
<dbReference type="AlphaFoldDB" id="A0A8D0GT33"/>
<evidence type="ECO:0000256" key="4">
    <source>
        <dbReference type="PROSITE-ProRule" id="PRU00176"/>
    </source>
</evidence>
<name>A0A8D0GT33_SPHPU</name>
<feature type="domain" description="RRM" evidence="5">
    <location>
        <begin position="231"/>
        <end position="306"/>
    </location>
</feature>
<sequence>MAGTRWVLGALLRGRGCGCNSCRQTGAACLPLRPAAPASTASASALSGRRRLLLLLGAQSRGLQVAAAAASLPSPAGPGLGALRGPLLPQAHPARSYCQETNNQFSDTYPQISEYEPAPPKADEEDDAFLIRAQGLPYTCSEDDVLNFFVDCKIRNGARGIHFLLNRDGRRRGDALIELESEQDVLNALDKHRKYMGQRYIEVFEVHNEDVEALLKRLQVSSAVAAAANDGVVRLRGLPYGCTITDVSEFFSGLAIVDIIFVMDQRGRKTGEAFVQFATPEMANQALLKHRQDIGTRYIEIFPSRLSEVRTSSASSWGKTMGYSTVPQRKLESVFDEVDLNESSAAFENENENEPYQEAVEKPREASEYTSSVLLHFVHLRGLPFQADAQDIVNFFAPLKPSRITMEYNSSAKATGEADVYFETHEEAVAAMEKNRSNICR</sequence>
<keyword evidence="3 4" id="KW-0694">RNA-binding</keyword>
<evidence type="ECO:0000313" key="7">
    <source>
        <dbReference type="Proteomes" id="UP000694392"/>
    </source>
</evidence>
<dbReference type="GO" id="GO:0000962">
    <property type="term" value="P:positive regulation of mitochondrial RNA catabolic process"/>
    <property type="evidence" value="ECO:0007669"/>
    <property type="project" value="Ensembl"/>
</dbReference>